<dbReference type="Pfam" id="PF02458">
    <property type="entry name" value="Transferase"/>
    <property type="match status" value="1"/>
</dbReference>
<evidence type="ECO:0000313" key="2">
    <source>
        <dbReference type="EMBL" id="KAH6830633.1"/>
    </source>
</evidence>
<sequence>MTGIEVRSSCLVGMSSDAASTSMSRLELTPFDLRLLSIDPIQKGILFRNPQIQFQEIDGIFIDHLKNSLSRTLDFFPPLAGRLATTTNDDGTATFYVDCNNAGAEFTHAVAAAVSVSDIMEPNYIPEILSSFFALNGIPNYEGVSKPLIGVQLTELADGLFIACTANHAVVDGTSFWHFFNSWSEISRGLDTISKSPVFERWFPSNVRLIHLPPLEKNLFVPPPLLERVFHFSKESLAKLKAKANSEAGTDKISSLQALSAHLWRSSARCRHDHDLNSGGEARFMMAVGARARIPLPEGYFGNAAYGARTAISEGELLRKGLGNAALKISQFVATQTKETVVKFMEDWTKNPILHGKKSFSFFITSSPRDDVYGNDFGWGKPIAARSGKAQKFDGKITVFPAAAVGGIDAEVSLAPEVLQAMEGDAEFMEAFDIGKCL</sequence>
<comment type="caution">
    <text evidence="2">The sequence shown here is derived from an EMBL/GenBank/DDBJ whole genome shotgun (WGS) entry which is preliminary data.</text>
</comment>
<keyword evidence="1" id="KW-0808">Transferase</keyword>
<dbReference type="PANTHER" id="PTHR31896:SF43">
    <property type="entry name" value="PROTEIN ENHANCED PSEUDOMONAS SUSCEPTIBILITY 1"/>
    <property type="match status" value="1"/>
</dbReference>
<dbReference type="PANTHER" id="PTHR31896">
    <property type="entry name" value="FAMILY REGULATORY PROTEIN, PUTATIVE (AFU_ORTHOLOGUE AFUA_3G14730)-RELATED"/>
    <property type="match status" value="1"/>
</dbReference>
<evidence type="ECO:0008006" key="4">
    <source>
        <dbReference type="Google" id="ProtNLM"/>
    </source>
</evidence>
<dbReference type="GO" id="GO:0016740">
    <property type="term" value="F:transferase activity"/>
    <property type="evidence" value="ECO:0007669"/>
    <property type="project" value="UniProtKB-KW"/>
</dbReference>
<dbReference type="InterPro" id="IPR023213">
    <property type="entry name" value="CAT-like_dom_sf"/>
</dbReference>
<reference evidence="2 3" key="1">
    <citation type="journal article" date="2021" name="Nat. Commun.">
        <title>Incipient diploidization of the medicinal plant Perilla within 10,000 years.</title>
        <authorList>
            <person name="Zhang Y."/>
            <person name="Shen Q."/>
            <person name="Leng L."/>
            <person name="Zhang D."/>
            <person name="Chen S."/>
            <person name="Shi Y."/>
            <person name="Ning Z."/>
            <person name="Chen S."/>
        </authorList>
    </citation>
    <scope>NUCLEOTIDE SEQUENCE [LARGE SCALE GENOMIC DNA]</scope>
    <source>
        <strain evidence="3">cv. PC099</strain>
    </source>
</reference>
<accession>A0AAD4P8E7</accession>
<protein>
    <recommendedName>
        <fullName evidence="4">Shikimate O-hydroxycinnamoyltransferase</fullName>
    </recommendedName>
</protein>
<dbReference type="EMBL" id="SDAM02000095">
    <property type="protein sequence ID" value="KAH6830633.1"/>
    <property type="molecule type" value="Genomic_DNA"/>
</dbReference>
<dbReference type="Gene3D" id="3.30.559.10">
    <property type="entry name" value="Chloramphenicol acetyltransferase-like domain"/>
    <property type="match status" value="2"/>
</dbReference>
<evidence type="ECO:0000256" key="1">
    <source>
        <dbReference type="ARBA" id="ARBA00022679"/>
    </source>
</evidence>
<gene>
    <name evidence="2" type="ORF">C2S53_010112</name>
</gene>
<organism evidence="2 3">
    <name type="scientific">Perilla frutescens var. hirtella</name>
    <name type="common">Perilla citriodora</name>
    <name type="synonym">Perilla setoyensis</name>
    <dbReference type="NCBI Taxonomy" id="608512"/>
    <lineage>
        <taxon>Eukaryota</taxon>
        <taxon>Viridiplantae</taxon>
        <taxon>Streptophyta</taxon>
        <taxon>Embryophyta</taxon>
        <taxon>Tracheophyta</taxon>
        <taxon>Spermatophyta</taxon>
        <taxon>Magnoliopsida</taxon>
        <taxon>eudicotyledons</taxon>
        <taxon>Gunneridae</taxon>
        <taxon>Pentapetalae</taxon>
        <taxon>asterids</taxon>
        <taxon>lamiids</taxon>
        <taxon>Lamiales</taxon>
        <taxon>Lamiaceae</taxon>
        <taxon>Nepetoideae</taxon>
        <taxon>Elsholtzieae</taxon>
        <taxon>Perilla</taxon>
    </lineage>
</organism>
<dbReference type="AlphaFoldDB" id="A0AAD4P8E7"/>
<dbReference type="InterPro" id="IPR051283">
    <property type="entry name" value="Sec_Metabolite_Acyltrans"/>
</dbReference>
<dbReference type="Proteomes" id="UP001190926">
    <property type="component" value="Unassembled WGS sequence"/>
</dbReference>
<evidence type="ECO:0000313" key="3">
    <source>
        <dbReference type="Proteomes" id="UP001190926"/>
    </source>
</evidence>
<keyword evidence="3" id="KW-1185">Reference proteome</keyword>
<proteinExistence type="predicted"/>
<dbReference type="SUPFAM" id="SSF52777">
    <property type="entry name" value="CoA-dependent acyltransferases"/>
    <property type="match status" value="1"/>
</dbReference>
<name>A0AAD4P8E7_PERFH</name>